<evidence type="ECO:0000313" key="2">
    <source>
        <dbReference type="EMBL" id="NMH64992.1"/>
    </source>
</evidence>
<gene>
    <name evidence="2" type="ORF">HC757_07380</name>
</gene>
<feature type="region of interest" description="Disordered" evidence="1">
    <location>
        <begin position="175"/>
        <end position="196"/>
    </location>
</feature>
<organism evidence="2 3">
    <name type="scientific">Shewanella salipaludis</name>
    <dbReference type="NCBI Taxonomy" id="2723052"/>
    <lineage>
        <taxon>Bacteria</taxon>
        <taxon>Pseudomonadati</taxon>
        <taxon>Pseudomonadota</taxon>
        <taxon>Gammaproteobacteria</taxon>
        <taxon>Alteromonadales</taxon>
        <taxon>Shewanellaceae</taxon>
        <taxon>Shewanella</taxon>
    </lineage>
</organism>
<sequence length="1431" mass="163172">MDTSYVPLKRTFSLVARDSVSEEKDNFEIFFGLAKHQDWPDLEVEYRVVILADAGAGKTFEMRAQAEYAVAHGRAAFFIRIEDLDDNFEDAFEIGTALQFEQWLGSSEEAWFFLDSVDEARLDNPRTFEKAMKLFSLRIRTASHRAHIYISSRPYAWRFKTDRTMIEQLFPYASQQTESIDESDENDLDPELEKDTSEGPLRTYLLRPLGLDAIRQFAEHRSTSNVDKLIADIERTNLMTIAARPFDLEGLLEKWKDDEKLGSRLESLQHNIGMRLDEIDPSRKQLQPLNQTKAREGARLLAAAVTLTGEAGILVPDKTHEKAGIDAEKVLSDWNPNDVKALLERGIFNDVIYGAVRFRHREIRELLTAEWLHSLIEEGNSRRAIESLIFKEQYGELVVTPRLRPILPWLILFDSHIRKRTLALHPEIAVEGGDVARLPIGERQKILNDIVMRIVGDEDDGSARDNAAIARIAQPDLSTDVQRLVAEYGHNDDAIFFLGRLIWQGSMAGCLEDLFPIASDSERGIYARIASVRAICTVGTDEQQVALWQAINNVPDLLPRKLLAELLQYASQNSQCVELLLASIDKLAPYERYSASGLSQALHAFIESSGEQQLVKLIAGFRSFLERSPYHEQAECRVSTAFLWLLIPASHAVEKLIAMRSTACFDDAAITILLKAPAVRYWRGESVDEYKNNLQDLIPSWPELNDALFWRSITEARADSMGKVDRLTVEWSVQYLGHYFAFHVDSFWRVLKFVSIRPLEDDKLVALSLACRIYKQSDKPEEWLDALQTAVSGNNSLEEKFEQLLLPPISETDQDWQKEQARYERQQEEQRQKKANDKTMWIGALRVNPDRVRNPPGLEPGQISNDQSWLLMEIEDSSQRMSRGKGANWRALIGDFGKEVALAFRDAAMTHWRVFKPVLRSEGDDTRSFTYALIFAVVGLEIEALEIKNFPNNLTQAEVTQALRYIVWELNGFPSWLETMHRAYPQQVLAAIWQELTWELESSQPEQSNNYILHALVYYAPWLHGQLVEPILQWVGGNALSDNQCLNYCLHILINGGVTNESLVLLAKSKTALSQVAENQLPTWYALWVDTEPETGIPSVKTWLESMALQDATQAAQLFIVALLGGRRDDGKGAFVGEFRTASHLKELYLLMHNYIKAQDDIERAGSPGLRDDAQDARNRLFNMLAEIPGKDSYIALSELAQNHPVEHYRSWMKKRAYKRAEEDADLEPWSSQQVRDFGASLEMTPASHRQLFDIGVLRLNDFKVWLELGNDSLAETYQRAADETEMRKIVAHWLNQKAHGRYTCAEEANLANDQRPDIWFQHPNIKSPVPIELKLLDKGWSGPKLCERLRNQLAGDYLREENAGCGIFLLVWQGSESDKNWEIEGKRINVSKLQKALEEYWLGISGQFPNVSAIEIIVIDLTLRALRSET</sequence>
<feature type="compositionally biased region" description="Acidic residues" evidence="1">
    <location>
        <begin position="179"/>
        <end position="190"/>
    </location>
</feature>
<accession>A0A972FSP5</accession>
<reference evidence="2" key="1">
    <citation type="submission" date="2020-04" db="EMBL/GenBank/DDBJ databases">
        <title>Description of Shewanella salipaludis sp. nov., isolated from a salt marsh.</title>
        <authorList>
            <person name="Park S."/>
            <person name="Yoon J.-H."/>
        </authorList>
    </citation>
    <scope>NUCLEOTIDE SEQUENCE</scope>
    <source>
        <strain evidence="2">SHSM-M6</strain>
    </source>
</reference>
<dbReference type="InterPro" id="IPR027417">
    <property type="entry name" value="P-loop_NTPase"/>
</dbReference>
<protein>
    <submittedName>
        <fullName evidence="2">Uncharacterized protein</fullName>
    </submittedName>
</protein>
<proteinExistence type="predicted"/>
<dbReference type="Gene3D" id="3.40.50.300">
    <property type="entry name" value="P-loop containing nucleotide triphosphate hydrolases"/>
    <property type="match status" value="1"/>
</dbReference>
<evidence type="ECO:0000313" key="3">
    <source>
        <dbReference type="Proteomes" id="UP000737113"/>
    </source>
</evidence>
<evidence type="ECO:0000256" key="1">
    <source>
        <dbReference type="SAM" id="MobiDB-lite"/>
    </source>
</evidence>
<dbReference type="EMBL" id="JAAXYH010000004">
    <property type="protein sequence ID" value="NMH64992.1"/>
    <property type="molecule type" value="Genomic_DNA"/>
</dbReference>
<dbReference type="Proteomes" id="UP000737113">
    <property type="component" value="Unassembled WGS sequence"/>
</dbReference>
<keyword evidence="3" id="KW-1185">Reference proteome</keyword>
<comment type="caution">
    <text evidence="2">The sequence shown here is derived from an EMBL/GenBank/DDBJ whole genome shotgun (WGS) entry which is preliminary data.</text>
</comment>
<dbReference type="RefSeq" id="WP_169563688.1">
    <property type="nucleotide sequence ID" value="NZ_JAAXYH010000004.1"/>
</dbReference>
<name>A0A972FSP5_9GAMM</name>